<evidence type="ECO:0000313" key="1">
    <source>
        <dbReference type="EMBL" id="KKN81093.1"/>
    </source>
</evidence>
<comment type="caution">
    <text evidence="1">The sequence shown here is derived from an EMBL/GenBank/DDBJ whole genome shotgun (WGS) entry which is preliminary data.</text>
</comment>
<evidence type="ECO:0008006" key="2">
    <source>
        <dbReference type="Google" id="ProtNLM"/>
    </source>
</evidence>
<proteinExistence type="predicted"/>
<sequence>MSDTKHTPDILQTINADQAAALDTLCAYLSDKTCSQCGKPFSARACGPTHAAIAIAKAKGAE</sequence>
<organism evidence="1">
    <name type="scientific">marine sediment metagenome</name>
    <dbReference type="NCBI Taxonomy" id="412755"/>
    <lineage>
        <taxon>unclassified sequences</taxon>
        <taxon>metagenomes</taxon>
        <taxon>ecological metagenomes</taxon>
    </lineage>
</organism>
<dbReference type="AlphaFoldDB" id="A0A0F9WQS2"/>
<reference evidence="1" key="1">
    <citation type="journal article" date="2015" name="Nature">
        <title>Complex archaea that bridge the gap between prokaryotes and eukaryotes.</title>
        <authorList>
            <person name="Spang A."/>
            <person name="Saw J.H."/>
            <person name="Jorgensen S.L."/>
            <person name="Zaremba-Niedzwiedzka K."/>
            <person name="Martijn J."/>
            <person name="Lind A.E."/>
            <person name="van Eijk R."/>
            <person name="Schleper C."/>
            <person name="Guy L."/>
            <person name="Ettema T.J."/>
        </authorList>
    </citation>
    <scope>NUCLEOTIDE SEQUENCE</scope>
</reference>
<protein>
    <recommendedName>
        <fullName evidence="2">C2H2-type domain-containing protein</fullName>
    </recommendedName>
</protein>
<gene>
    <name evidence="1" type="ORF">LCGC14_0323120</name>
</gene>
<name>A0A0F9WQS2_9ZZZZ</name>
<dbReference type="EMBL" id="LAZR01000220">
    <property type="protein sequence ID" value="KKN81093.1"/>
    <property type="molecule type" value="Genomic_DNA"/>
</dbReference>
<accession>A0A0F9WQS2</accession>